<dbReference type="GO" id="GO:0008360">
    <property type="term" value="P:regulation of cell shape"/>
    <property type="evidence" value="ECO:0007669"/>
    <property type="project" value="UniProtKB-KW"/>
</dbReference>
<comment type="pathway">
    <text evidence="16">Cell wall biogenesis; peptidoglycan biosynthesis.</text>
</comment>
<evidence type="ECO:0000256" key="5">
    <source>
        <dbReference type="ARBA" id="ARBA00022645"/>
    </source>
</evidence>
<evidence type="ECO:0000256" key="12">
    <source>
        <dbReference type="ARBA" id="ARBA00023136"/>
    </source>
</evidence>
<comment type="subcellular location">
    <subcellularLocation>
        <location evidence="16">Cell inner membrane</location>
        <topology evidence="16">Single-pass membrane protein</topology>
    </subcellularLocation>
    <subcellularLocation>
        <location evidence="1">Membrane</location>
    </subcellularLocation>
</comment>
<comment type="function">
    <text evidence="16">Catalyzes cross-linking of the peptidoglycan cell wall at the division septum.</text>
</comment>
<dbReference type="GO" id="GO:0008955">
    <property type="term" value="F:peptidoglycan glycosyltransferase activity"/>
    <property type="evidence" value="ECO:0007669"/>
    <property type="project" value="InterPro"/>
</dbReference>
<dbReference type="Gene3D" id="3.30.450.330">
    <property type="match status" value="1"/>
</dbReference>
<keyword evidence="20" id="KW-1185">Reference proteome</keyword>
<comment type="caution">
    <text evidence="19">The sequence shown here is derived from an EMBL/GenBank/DDBJ whole genome shotgun (WGS) entry which is preliminary data.</text>
</comment>
<evidence type="ECO:0000256" key="14">
    <source>
        <dbReference type="ARBA" id="ARBA00023306"/>
    </source>
</evidence>
<keyword evidence="7 16" id="KW-0812">Transmembrane</keyword>
<dbReference type="GO" id="GO:0000917">
    <property type="term" value="P:division septum assembly"/>
    <property type="evidence" value="ECO:0007669"/>
    <property type="project" value="UniProtKB-KW"/>
</dbReference>
<dbReference type="SUPFAM" id="SSF56601">
    <property type="entry name" value="beta-lactamase/transpeptidase-like"/>
    <property type="match status" value="1"/>
</dbReference>
<evidence type="ECO:0000256" key="6">
    <source>
        <dbReference type="ARBA" id="ARBA00022670"/>
    </source>
</evidence>
<dbReference type="PANTHER" id="PTHR30627">
    <property type="entry name" value="PEPTIDOGLYCAN D,D-TRANSPEPTIDASE"/>
    <property type="match status" value="1"/>
</dbReference>
<evidence type="ECO:0000256" key="9">
    <source>
        <dbReference type="ARBA" id="ARBA00022960"/>
    </source>
</evidence>
<keyword evidence="8 16" id="KW-0378">Hydrolase</keyword>
<evidence type="ECO:0000256" key="16">
    <source>
        <dbReference type="HAMAP-Rule" id="MF_02080"/>
    </source>
</evidence>
<dbReference type="InterPro" id="IPR050515">
    <property type="entry name" value="Beta-lactam/transpept"/>
</dbReference>
<dbReference type="GO" id="GO:0009002">
    <property type="term" value="F:serine-type D-Ala-D-Ala carboxypeptidase activity"/>
    <property type="evidence" value="ECO:0007669"/>
    <property type="project" value="UniProtKB-UniRule"/>
</dbReference>
<dbReference type="Gene3D" id="3.40.710.10">
    <property type="entry name" value="DD-peptidase/beta-lactamase superfamily"/>
    <property type="match status" value="1"/>
</dbReference>
<dbReference type="InterPro" id="IPR037532">
    <property type="entry name" value="FtsI_transpept"/>
</dbReference>
<dbReference type="EC" id="3.4.16.4" evidence="16"/>
<dbReference type="InterPro" id="IPR005311">
    <property type="entry name" value="PBP_dimer"/>
</dbReference>
<dbReference type="GO" id="GO:0071555">
    <property type="term" value="P:cell wall organization"/>
    <property type="evidence" value="ECO:0007669"/>
    <property type="project" value="UniProtKB-KW"/>
</dbReference>
<dbReference type="Pfam" id="PF00905">
    <property type="entry name" value="Transpeptidase"/>
    <property type="match status" value="1"/>
</dbReference>
<dbReference type="InterPro" id="IPR001460">
    <property type="entry name" value="PCN-bd_Tpept"/>
</dbReference>
<comment type="similarity">
    <text evidence="16">Belongs to the transpeptidase family. FtsI subfamily.</text>
</comment>
<keyword evidence="6 16" id="KW-0645">Protease</keyword>
<dbReference type="AlphaFoldDB" id="A0A1E8FAK5"/>
<keyword evidence="2 16" id="KW-1003">Cell membrane</keyword>
<evidence type="ECO:0000259" key="18">
    <source>
        <dbReference type="Pfam" id="PF03717"/>
    </source>
</evidence>
<gene>
    <name evidence="16" type="primary">ftsI</name>
    <name evidence="19" type="ORF">BFC17_05660</name>
</gene>
<evidence type="ECO:0000256" key="1">
    <source>
        <dbReference type="ARBA" id="ARBA00004370"/>
    </source>
</evidence>
<dbReference type="SUPFAM" id="SSF56519">
    <property type="entry name" value="Penicillin binding protein dimerisation domain"/>
    <property type="match status" value="1"/>
</dbReference>
<dbReference type="GO" id="GO:0006508">
    <property type="term" value="P:proteolysis"/>
    <property type="evidence" value="ECO:0007669"/>
    <property type="project" value="UniProtKB-KW"/>
</dbReference>
<evidence type="ECO:0000256" key="11">
    <source>
        <dbReference type="ARBA" id="ARBA00022989"/>
    </source>
</evidence>
<evidence type="ECO:0000256" key="4">
    <source>
        <dbReference type="ARBA" id="ARBA00022618"/>
    </source>
</evidence>
<dbReference type="EMBL" id="MJIC01000016">
    <property type="protein sequence ID" value="OFI32638.1"/>
    <property type="molecule type" value="Genomic_DNA"/>
</dbReference>
<dbReference type="STRING" id="1856405.BFC17_05660"/>
<reference evidence="19 20" key="1">
    <citation type="submission" date="2016-09" db="EMBL/GenBank/DDBJ databases">
        <title>Alteromonas lipolytica, a new species isolated from sea water.</title>
        <authorList>
            <person name="Wu Y.-H."/>
            <person name="Cheng H."/>
            <person name="Xu X.-W."/>
        </authorList>
    </citation>
    <scope>NUCLEOTIDE SEQUENCE [LARGE SCALE GENOMIC DNA]</scope>
    <source>
        <strain evidence="19 20">JW12</strain>
    </source>
</reference>
<dbReference type="RefSeq" id="WP_070178166.1">
    <property type="nucleotide sequence ID" value="NZ_BMJR01000005.1"/>
</dbReference>
<keyword evidence="3 16" id="KW-0997">Cell inner membrane</keyword>
<feature type="domain" description="Penicillin-binding protein transpeptidase" evidence="17">
    <location>
        <begin position="265"/>
        <end position="563"/>
    </location>
</feature>
<dbReference type="HAMAP" id="MF_02080">
    <property type="entry name" value="FtsI_transpept"/>
    <property type="match status" value="1"/>
</dbReference>
<dbReference type="Pfam" id="PF03717">
    <property type="entry name" value="PBP_dimer"/>
    <property type="match status" value="1"/>
</dbReference>
<comment type="catalytic activity">
    <reaction evidence="16">
        <text>Preferential cleavage: (Ac)2-L-Lys-D-Ala-|-D-Ala. Also transpeptidation of peptidyl-alanyl moieties that are N-acyl substituents of D-alanine.</text>
        <dbReference type="EC" id="3.4.16.4"/>
    </reaction>
</comment>
<keyword evidence="14 16" id="KW-0131">Cell cycle</keyword>
<evidence type="ECO:0000256" key="7">
    <source>
        <dbReference type="ARBA" id="ARBA00022692"/>
    </source>
</evidence>
<feature type="domain" description="Penicillin-binding protein dimerisation" evidence="18">
    <location>
        <begin position="73"/>
        <end position="223"/>
    </location>
</feature>
<dbReference type="InterPro" id="IPR012338">
    <property type="entry name" value="Beta-lactam/transpept-like"/>
</dbReference>
<evidence type="ECO:0000256" key="2">
    <source>
        <dbReference type="ARBA" id="ARBA00022475"/>
    </source>
</evidence>
<evidence type="ECO:0000313" key="20">
    <source>
        <dbReference type="Proteomes" id="UP000176037"/>
    </source>
</evidence>
<evidence type="ECO:0000256" key="3">
    <source>
        <dbReference type="ARBA" id="ARBA00022519"/>
    </source>
</evidence>
<organism evidence="19 20">
    <name type="scientific">Alteromonas lipolytica</name>
    <dbReference type="NCBI Taxonomy" id="1856405"/>
    <lineage>
        <taxon>Bacteria</taxon>
        <taxon>Pseudomonadati</taxon>
        <taxon>Pseudomonadota</taxon>
        <taxon>Gammaproteobacteria</taxon>
        <taxon>Alteromonadales</taxon>
        <taxon>Alteromonadaceae</taxon>
        <taxon>Alteromonas/Salinimonas group</taxon>
        <taxon>Alteromonas</taxon>
    </lineage>
</organism>
<feature type="active site" description="Acyl-ester intermediate" evidence="16">
    <location>
        <position position="311"/>
    </location>
</feature>
<name>A0A1E8FAK5_9ALTE</name>
<evidence type="ECO:0000256" key="13">
    <source>
        <dbReference type="ARBA" id="ARBA00023210"/>
    </source>
</evidence>
<evidence type="ECO:0000313" key="19">
    <source>
        <dbReference type="EMBL" id="OFI32638.1"/>
    </source>
</evidence>
<keyword evidence="4 16" id="KW-0132">Cell division</keyword>
<dbReference type="Gene3D" id="3.90.1310.10">
    <property type="entry name" value="Penicillin-binding protein 2a (Domain 2)"/>
    <property type="match status" value="1"/>
</dbReference>
<sequence>MTTIALKPNKGKAGGAKMNTRPGPMQWRFFLVLGIIVLVFLILALRTAFIQVIAPDALIEQGDSRTLRTRNTPTYRGLITDRNGVELAVSVPVRAIWADPKIIHEQNGLNQTRRWLALSEVLGQDVDELVEKVGNPKRRFVYLQRQVSPAMADYVEKLEIPGVYLRKESRRYYPTGEVAAQLIGITNVDDKGIEGLERLYDDWLTGSPGSRKIRRDAKGRQVEILETKDGEAAGNLALTIDQRIQALAYREIKEAMLYYQASSASAIVVDVHSGDVLAMVNAPSFNPNDRNDIAPHRMRNRVITDAFEPGSSMKPLAVLSALEFGAVKAGDIVDTSPGWMRLGGSLVKDHRNYGKLSLAEIIQHSSNMGTSKLALSVPRQFLLDSYYNMGLMSDTGINMPGESSGIFHERNRWSEFELATLSFGYGISVTTAQLARMYATIASGGIKRPLNIVKNSGSEAFKPDAERVISEKNAQAIMAMMETVTQDDGSGVKARIPGYRVAGKTGTSRKAVAGGYGEEYVNIFAGIAPLNDPQLVTVVLINEPGGDLYHAGDTAAPVFSEIMGGALQLLNIAPDDRQVSATQVIERSVNGG</sequence>
<keyword evidence="9 16" id="KW-0133">Cell shape</keyword>
<dbReference type="GO" id="GO:0008658">
    <property type="term" value="F:penicillin binding"/>
    <property type="evidence" value="ECO:0007669"/>
    <property type="project" value="InterPro"/>
</dbReference>
<evidence type="ECO:0000256" key="10">
    <source>
        <dbReference type="ARBA" id="ARBA00022984"/>
    </source>
</evidence>
<evidence type="ECO:0000256" key="8">
    <source>
        <dbReference type="ARBA" id="ARBA00022801"/>
    </source>
</evidence>
<dbReference type="PANTHER" id="PTHR30627:SF1">
    <property type="entry name" value="PEPTIDOGLYCAN D,D-TRANSPEPTIDASE FTSI"/>
    <property type="match status" value="1"/>
</dbReference>
<dbReference type="UniPathway" id="UPA00219"/>
<proteinExistence type="inferred from homology"/>
<evidence type="ECO:0000259" key="17">
    <source>
        <dbReference type="Pfam" id="PF00905"/>
    </source>
</evidence>
<feature type="transmembrane region" description="Helical" evidence="16">
    <location>
        <begin position="27"/>
        <end position="45"/>
    </location>
</feature>
<keyword evidence="19" id="KW-0808">Transferase</keyword>
<keyword evidence="12 16" id="KW-0472">Membrane</keyword>
<protein>
    <recommendedName>
        <fullName evidence="16">Peptidoglycan D,D-transpeptidase FtsI</fullName>
        <ecNumber evidence="16">3.4.16.4</ecNumber>
    </recommendedName>
    <alternativeName>
        <fullName evidence="16">Penicillin-binding protein 3</fullName>
        <shortName evidence="16">PBP-3</shortName>
    </alternativeName>
</protein>
<dbReference type="OrthoDB" id="9789078at2"/>
<dbReference type="GO" id="GO:0009252">
    <property type="term" value="P:peptidoglycan biosynthetic process"/>
    <property type="evidence" value="ECO:0007669"/>
    <property type="project" value="UniProtKB-UniRule"/>
</dbReference>
<dbReference type="GO" id="GO:0005886">
    <property type="term" value="C:plasma membrane"/>
    <property type="evidence" value="ECO:0007669"/>
    <property type="project" value="UniProtKB-SubCell"/>
</dbReference>
<evidence type="ECO:0000256" key="15">
    <source>
        <dbReference type="ARBA" id="ARBA00023316"/>
    </source>
</evidence>
<keyword evidence="5 16" id="KW-0121">Carboxypeptidase</keyword>
<keyword evidence="15 16" id="KW-0961">Cell wall biogenesis/degradation</keyword>
<dbReference type="InterPro" id="IPR036138">
    <property type="entry name" value="PBP_dimer_sf"/>
</dbReference>
<accession>A0A1E8FAK5</accession>
<dbReference type="Proteomes" id="UP000176037">
    <property type="component" value="Unassembled WGS sequence"/>
</dbReference>
<keyword evidence="13 16" id="KW-0717">Septation</keyword>
<keyword evidence="11 16" id="KW-1133">Transmembrane helix</keyword>
<dbReference type="GO" id="GO:0043093">
    <property type="term" value="P:FtsZ-dependent cytokinesis"/>
    <property type="evidence" value="ECO:0007669"/>
    <property type="project" value="UniProtKB-UniRule"/>
</dbReference>
<keyword evidence="10 16" id="KW-0573">Peptidoglycan synthesis</keyword>